<name>A0A3B0YYU3_9ZZZZ</name>
<organism evidence="1">
    <name type="scientific">hydrothermal vent metagenome</name>
    <dbReference type="NCBI Taxonomy" id="652676"/>
    <lineage>
        <taxon>unclassified sequences</taxon>
        <taxon>metagenomes</taxon>
        <taxon>ecological metagenomes</taxon>
    </lineage>
</organism>
<sequence length="525" mass="58756">MQKLQLTIPAQDRTGAAIRIKPRDVREWLENLPYLDLQRAAGIASQQLRIMNRQPMTVTARIEILGDFLNAWQRLGVSRPTRANGNDNTGALLKRLCQDICFGYKIVVNDLVNRKAGFIEIRQLPLALLGAIYTLGLQLTHYYSHYQRAPRALWSECLALFRFAVEHDHADYHRELPGVGNLQLDECFRMTALLRQSDPYRLPTGMVAALNHYFRHHLALSSIDVDQDGANGLSGYPLLETWRPSDSLQDAALVLRVDELVQQLAGDIDKLEQLGQTQAVGLPSNIPASTLLHTFRQLHALWEAKPDRKNDREDAHTRIELVNGLDSVYCMINKGRCFDPSLFVNPGAQDIIDIGKRAAPETGANPLMPAFNCASLNRGNGGVAISYCGDQKPYPKIGQLVALRRPTNADIRRGGWVLAACRWLVEADSGNGFEMGLQYLSRDPQPVVIRLPDETGLGGGDYQPAITAIQKRGTERILTVIVRSDQLRENRGFTLHDRRGPHAARCAEQLETEPGYQRFVYTLSD</sequence>
<protein>
    <recommendedName>
        <fullName evidence="2">Molecular chaperone</fullName>
    </recommendedName>
</protein>
<dbReference type="EMBL" id="UOFM01000305">
    <property type="protein sequence ID" value="VAW79379.1"/>
    <property type="molecule type" value="Genomic_DNA"/>
</dbReference>
<reference evidence="1" key="1">
    <citation type="submission" date="2018-06" db="EMBL/GenBank/DDBJ databases">
        <authorList>
            <person name="Zhirakovskaya E."/>
        </authorList>
    </citation>
    <scope>NUCLEOTIDE SEQUENCE</scope>
</reference>
<accession>A0A3B0YYU3</accession>
<proteinExistence type="predicted"/>
<gene>
    <name evidence="1" type="ORF">MNBD_GAMMA14-2559</name>
</gene>
<dbReference type="AlphaFoldDB" id="A0A3B0YYU3"/>
<evidence type="ECO:0000313" key="1">
    <source>
        <dbReference type="EMBL" id="VAW79379.1"/>
    </source>
</evidence>
<evidence type="ECO:0008006" key="2">
    <source>
        <dbReference type="Google" id="ProtNLM"/>
    </source>
</evidence>